<protein>
    <submittedName>
        <fullName evidence="1">Uncharacterized protein</fullName>
    </submittedName>
</protein>
<gene>
    <name evidence="1" type="ORF">SAMN04489727_2021</name>
</gene>
<name>A0A1H4JLN0_9PSEU</name>
<proteinExistence type="predicted"/>
<dbReference type="Proteomes" id="UP000199622">
    <property type="component" value="Unassembled WGS sequence"/>
</dbReference>
<dbReference type="AlphaFoldDB" id="A0A1H4JLN0"/>
<evidence type="ECO:0000313" key="2">
    <source>
        <dbReference type="Proteomes" id="UP000199622"/>
    </source>
</evidence>
<reference evidence="2" key="1">
    <citation type="submission" date="2016-10" db="EMBL/GenBank/DDBJ databases">
        <authorList>
            <person name="Varghese N."/>
            <person name="Submissions S."/>
        </authorList>
    </citation>
    <scope>NUCLEOTIDE SEQUENCE [LARGE SCALE GENOMIC DNA]</scope>
    <source>
        <strain evidence="2">DSM 44544</strain>
    </source>
</reference>
<organism evidence="1 2">
    <name type="scientific">Amycolatopsis tolypomycina</name>
    <dbReference type="NCBI Taxonomy" id="208445"/>
    <lineage>
        <taxon>Bacteria</taxon>
        <taxon>Bacillati</taxon>
        <taxon>Actinomycetota</taxon>
        <taxon>Actinomycetes</taxon>
        <taxon>Pseudonocardiales</taxon>
        <taxon>Pseudonocardiaceae</taxon>
        <taxon>Amycolatopsis</taxon>
    </lineage>
</organism>
<accession>A0A1H4JLN0</accession>
<evidence type="ECO:0000313" key="1">
    <source>
        <dbReference type="EMBL" id="SEB47231.1"/>
    </source>
</evidence>
<keyword evidence="2" id="KW-1185">Reference proteome</keyword>
<sequence length="30" mass="3561">MRNFADFPDLANVYYFEDSSTLGIDRSEMR</sequence>
<dbReference type="EMBL" id="FNSO01000003">
    <property type="protein sequence ID" value="SEB47231.1"/>
    <property type="molecule type" value="Genomic_DNA"/>
</dbReference>